<dbReference type="InterPro" id="IPR036390">
    <property type="entry name" value="WH_DNA-bd_sf"/>
</dbReference>
<accession>A0A7X0RVX3</accession>
<dbReference type="AlphaFoldDB" id="A0A7X0RVX3"/>
<dbReference type="GO" id="GO:0045892">
    <property type="term" value="P:negative regulation of DNA-templated transcription"/>
    <property type="evidence" value="ECO:0007669"/>
    <property type="project" value="TreeGrafter"/>
</dbReference>
<dbReference type="Proteomes" id="UP000547209">
    <property type="component" value="Unassembled WGS sequence"/>
</dbReference>
<protein>
    <submittedName>
        <fullName evidence="5">GntR family transcriptional regulator</fullName>
    </submittedName>
</protein>
<dbReference type="SUPFAM" id="SSF46785">
    <property type="entry name" value="Winged helix' DNA-binding domain"/>
    <property type="match status" value="1"/>
</dbReference>
<gene>
    <name evidence="5" type="ORF">H7C19_28615</name>
</gene>
<feature type="domain" description="HTH gntR-type" evidence="4">
    <location>
        <begin position="8"/>
        <end position="76"/>
    </location>
</feature>
<dbReference type="InterPro" id="IPR028978">
    <property type="entry name" value="Chorismate_lyase_/UTRA_dom_sf"/>
</dbReference>
<name>A0A7X0RVX3_9BACL</name>
<sequence length="237" mass="26990">MLDKNDFAPLYIQLHRILRGKILSGEYKQGEAIPSESEMMKIFQTTRGTIRNAISLLVSEGLVEQIRGKGTFVRLNLLNYSILNFGGFTDYLKSRNEVAVSQILEQKTVNLDGKDYFKLVRARGVKKEEAVLYLTIDTSYLPVSLFSGLDSHNFEEESLYHVLRNSYRVYPSRTEISLSPILIHDKVREILQVDKKESALLKAEGVVFDQNGVEIEKVSVIYGSNVEFKIMTNMNQA</sequence>
<dbReference type="SUPFAM" id="SSF64288">
    <property type="entry name" value="Chorismate lyase-like"/>
    <property type="match status" value="1"/>
</dbReference>
<dbReference type="Gene3D" id="1.10.10.10">
    <property type="entry name" value="Winged helix-like DNA-binding domain superfamily/Winged helix DNA-binding domain"/>
    <property type="match status" value="1"/>
</dbReference>
<evidence type="ECO:0000256" key="1">
    <source>
        <dbReference type="ARBA" id="ARBA00023015"/>
    </source>
</evidence>
<keyword evidence="2" id="KW-0238">DNA-binding</keyword>
<dbReference type="PRINTS" id="PR00035">
    <property type="entry name" value="HTHGNTR"/>
</dbReference>
<dbReference type="SMART" id="SM00345">
    <property type="entry name" value="HTH_GNTR"/>
    <property type="match status" value="1"/>
</dbReference>
<dbReference type="Pfam" id="PF07702">
    <property type="entry name" value="UTRA"/>
    <property type="match status" value="1"/>
</dbReference>
<dbReference type="InterPro" id="IPR011663">
    <property type="entry name" value="UTRA"/>
</dbReference>
<evidence type="ECO:0000313" key="6">
    <source>
        <dbReference type="Proteomes" id="UP000547209"/>
    </source>
</evidence>
<evidence type="ECO:0000256" key="2">
    <source>
        <dbReference type="ARBA" id="ARBA00023125"/>
    </source>
</evidence>
<dbReference type="Pfam" id="PF00392">
    <property type="entry name" value="GntR"/>
    <property type="match status" value="1"/>
</dbReference>
<dbReference type="GO" id="GO:0003677">
    <property type="term" value="F:DNA binding"/>
    <property type="evidence" value="ECO:0007669"/>
    <property type="project" value="UniProtKB-KW"/>
</dbReference>
<reference evidence="5 6" key="1">
    <citation type="submission" date="2020-08" db="EMBL/GenBank/DDBJ databases">
        <title>Cohnella phylogeny.</title>
        <authorList>
            <person name="Dunlap C."/>
        </authorList>
    </citation>
    <scope>NUCLEOTIDE SEQUENCE [LARGE SCALE GENOMIC DNA]</scope>
    <source>
        <strain evidence="5 6">DSM 28246</strain>
    </source>
</reference>
<evidence type="ECO:0000259" key="4">
    <source>
        <dbReference type="PROSITE" id="PS50949"/>
    </source>
</evidence>
<proteinExistence type="predicted"/>
<keyword evidence="1" id="KW-0805">Transcription regulation</keyword>
<dbReference type="PANTHER" id="PTHR44846:SF1">
    <property type="entry name" value="MANNOSYL-D-GLYCERATE TRANSPORT_METABOLISM SYSTEM REPRESSOR MNGR-RELATED"/>
    <property type="match status" value="1"/>
</dbReference>
<dbReference type="EMBL" id="JACJVP010000050">
    <property type="protein sequence ID" value="MBB6674652.1"/>
    <property type="molecule type" value="Genomic_DNA"/>
</dbReference>
<dbReference type="CDD" id="cd07377">
    <property type="entry name" value="WHTH_GntR"/>
    <property type="match status" value="1"/>
</dbReference>
<organism evidence="5 6">
    <name type="scientific">Cohnella nanjingensis</name>
    <dbReference type="NCBI Taxonomy" id="1387779"/>
    <lineage>
        <taxon>Bacteria</taxon>
        <taxon>Bacillati</taxon>
        <taxon>Bacillota</taxon>
        <taxon>Bacilli</taxon>
        <taxon>Bacillales</taxon>
        <taxon>Paenibacillaceae</taxon>
        <taxon>Cohnella</taxon>
    </lineage>
</organism>
<evidence type="ECO:0000256" key="3">
    <source>
        <dbReference type="ARBA" id="ARBA00023163"/>
    </source>
</evidence>
<dbReference type="InterPro" id="IPR050679">
    <property type="entry name" value="Bact_HTH_transcr_reg"/>
</dbReference>
<evidence type="ECO:0000313" key="5">
    <source>
        <dbReference type="EMBL" id="MBB6674652.1"/>
    </source>
</evidence>
<dbReference type="InterPro" id="IPR036388">
    <property type="entry name" value="WH-like_DNA-bd_sf"/>
</dbReference>
<dbReference type="RefSeq" id="WP_185672515.1">
    <property type="nucleotide sequence ID" value="NZ_JACJVP010000050.1"/>
</dbReference>
<dbReference type="InterPro" id="IPR000524">
    <property type="entry name" value="Tscrpt_reg_HTH_GntR"/>
</dbReference>
<dbReference type="PANTHER" id="PTHR44846">
    <property type="entry name" value="MANNOSYL-D-GLYCERATE TRANSPORT/METABOLISM SYSTEM REPRESSOR MNGR-RELATED"/>
    <property type="match status" value="1"/>
</dbReference>
<dbReference type="Gene3D" id="3.40.1410.10">
    <property type="entry name" value="Chorismate lyase-like"/>
    <property type="match status" value="1"/>
</dbReference>
<dbReference type="SMART" id="SM00866">
    <property type="entry name" value="UTRA"/>
    <property type="match status" value="1"/>
</dbReference>
<dbReference type="GO" id="GO:0003700">
    <property type="term" value="F:DNA-binding transcription factor activity"/>
    <property type="evidence" value="ECO:0007669"/>
    <property type="project" value="InterPro"/>
</dbReference>
<keyword evidence="3" id="KW-0804">Transcription</keyword>
<comment type="caution">
    <text evidence="5">The sequence shown here is derived from an EMBL/GenBank/DDBJ whole genome shotgun (WGS) entry which is preliminary data.</text>
</comment>
<keyword evidence="6" id="KW-1185">Reference proteome</keyword>
<dbReference type="PROSITE" id="PS50949">
    <property type="entry name" value="HTH_GNTR"/>
    <property type="match status" value="1"/>
</dbReference>